<accession>A0A838L568</accession>
<protein>
    <submittedName>
        <fullName evidence="1">Uncharacterized protein</fullName>
    </submittedName>
</protein>
<dbReference type="RefSeq" id="WP_160366089.1">
    <property type="nucleotide sequence ID" value="NZ_JACEIB010000006.1"/>
</dbReference>
<proteinExistence type="predicted"/>
<reference evidence="1 2" key="1">
    <citation type="submission" date="2020-07" db="EMBL/GenBank/DDBJ databases">
        <authorList>
            <person name="Sun Q."/>
        </authorList>
    </citation>
    <scope>NUCLEOTIDE SEQUENCE [LARGE SCALE GENOMIC DNA]</scope>
    <source>
        <strain evidence="1 2">CGMCC 1.13654</strain>
    </source>
</reference>
<evidence type="ECO:0000313" key="2">
    <source>
        <dbReference type="Proteomes" id="UP000570166"/>
    </source>
</evidence>
<name>A0A838L568_9SPHN</name>
<comment type="caution">
    <text evidence="1">The sequence shown here is derived from an EMBL/GenBank/DDBJ whole genome shotgun (WGS) entry which is preliminary data.</text>
</comment>
<gene>
    <name evidence="1" type="ORF">HZF05_11055</name>
</gene>
<dbReference type="EMBL" id="JACEIB010000006">
    <property type="protein sequence ID" value="MBA2934633.1"/>
    <property type="molecule type" value="Genomic_DNA"/>
</dbReference>
<dbReference type="Proteomes" id="UP000570166">
    <property type="component" value="Unassembled WGS sequence"/>
</dbReference>
<organism evidence="1 2">
    <name type="scientific">Sphingomonas chungangi</name>
    <dbReference type="NCBI Taxonomy" id="2683589"/>
    <lineage>
        <taxon>Bacteria</taxon>
        <taxon>Pseudomonadati</taxon>
        <taxon>Pseudomonadota</taxon>
        <taxon>Alphaproteobacteria</taxon>
        <taxon>Sphingomonadales</taxon>
        <taxon>Sphingomonadaceae</taxon>
        <taxon>Sphingomonas</taxon>
    </lineage>
</organism>
<dbReference type="AlphaFoldDB" id="A0A838L568"/>
<evidence type="ECO:0000313" key="1">
    <source>
        <dbReference type="EMBL" id="MBA2934633.1"/>
    </source>
</evidence>
<keyword evidence="2" id="KW-1185">Reference proteome</keyword>
<sequence>MTDFALTPTQVELLAETIEAGWGKGHADHHTSTDYTILEAFTEHLQLLRERSAPAVIAVHP</sequence>